<proteinExistence type="predicted"/>
<protein>
    <submittedName>
        <fullName evidence="1">Uncharacterized protein</fullName>
    </submittedName>
</protein>
<feature type="non-terminal residue" evidence="1">
    <location>
        <position position="1"/>
    </location>
</feature>
<accession>A0A382HNL1</accession>
<reference evidence="1" key="1">
    <citation type="submission" date="2018-05" db="EMBL/GenBank/DDBJ databases">
        <authorList>
            <person name="Lanie J.A."/>
            <person name="Ng W.-L."/>
            <person name="Kazmierczak K.M."/>
            <person name="Andrzejewski T.M."/>
            <person name="Davidsen T.M."/>
            <person name="Wayne K.J."/>
            <person name="Tettelin H."/>
            <person name="Glass J.I."/>
            <person name="Rusch D."/>
            <person name="Podicherti R."/>
            <person name="Tsui H.-C.T."/>
            <person name="Winkler M.E."/>
        </authorList>
    </citation>
    <scope>NUCLEOTIDE SEQUENCE</scope>
</reference>
<sequence length="170" mass="19005">LAMEKSRFIECQDFINILRTWSLPLFFDGTHNEATVMKEYRLFESVAKSRQIAKQELALAGGKLNIAMEKKYGSDNLKALEYLDQKTVECGGESKQIAAKQRSPKEEAVDLLRAAKTCRDSASGPMRRPLTSFLSTSVAFLDAGDYRTSIGASRDLLRMGRRNGISNCNE</sequence>
<gene>
    <name evidence="1" type="ORF">METZ01_LOCUS241381</name>
</gene>
<evidence type="ECO:0000313" key="1">
    <source>
        <dbReference type="EMBL" id="SVB88527.1"/>
    </source>
</evidence>
<organism evidence="1">
    <name type="scientific">marine metagenome</name>
    <dbReference type="NCBI Taxonomy" id="408172"/>
    <lineage>
        <taxon>unclassified sequences</taxon>
        <taxon>metagenomes</taxon>
        <taxon>ecological metagenomes</taxon>
    </lineage>
</organism>
<dbReference type="EMBL" id="UINC01062173">
    <property type="protein sequence ID" value="SVB88527.1"/>
    <property type="molecule type" value="Genomic_DNA"/>
</dbReference>
<dbReference type="AlphaFoldDB" id="A0A382HNL1"/>
<name>A0A382HNL1_9ZZZZ</name>